<dbReference type="GO" id="GO:0043565">
    <property type="term" value="F:sequence-specific DNA binding"/>
    <property type="evidence" value="ECO:0007669"/>
    <property type="project" value="InterPro"/>
</dbReference>
<keyword evidence="4" id="KW-0804">Transcription</keyword>
<dbReference type="InterPro" id="IPR002078">
    <property type="entry name" value="Sigma_54_int"/>
</dbReference>
<feature type="domain" description="Sigma-54 factor interaction" evidence="5">
    <location>
        <begin position="308"/>
        <end position="513"/>
    </location>
</feature>
<name>A0A1G8RN91_9CLOT</name>
<dbReference type="AlphaFoldDB" id="A0A1G8RN91"/>
<evidence type="ECO:0000256" key="1">
    <source>
        <dbReference type="ARBA" id="ARBA00022741"/>
    </source>
</evidence>
<dbReference type="Gene3D" id="1.10.10.60">
    <property type="entry name" value="Homeodomain-like"/>
    <property type="match status" value="1"/>
</dbReference>
<dbReference type="PROSITE" id="PS50045">
    <property type="entry name" value="SIGMA54_INTERACT_4"/>
    <property type="match status" value="1"/>
</dbReference>
<dbReference type="SUPFAM" id="SSF52540">
    <property type="entry name" value="P-loop containing nucleoside triphosphate hydrolases"/>
    <property type="match status" value="1"/>
</dbReference>
<dbReference type="GO" id="GO:0006355">
    <property type="term" value="P:regulation of DNA-templated transcription"/>
    <property type="evidence" value="ECO:0007669"/>
    <property type="project" value="InterPro"/>
</dbReference>
<dbReference type="Pfam" id="PF00158">
    <property type="entry name" value="Sigma54_activat"/>
    <property type="match status" value="1"/>
</dbReference>
<evidence type="ECO:0000256" key="3">
    <source>
        <dbReference type="ARBA" id="ARBA00023015"/>
    </source>
</evidence>
<dbReference type="RefSeq" id="WP_031577337.1">
    <property type="nucleotide sequence ID" value="NZ_FNDZ01000009.1"/>
</dbReference>
<keyword evidence="6" id="KW-0238">DNA-binding</keyword>
<evidence type="ECO:0000259" key="5">
    <source>
        <dbReference type="PROSITE" id="PS50045"/>
    </source>
</evidence>
<proteinExistence type="predicted"/>
<evidence type="ECO:0000313" key="6">
    <source>
        <dbReference type="EMBL" id="SDJ18468.1"/>
    </source>
</evidence>
<dbReference type="InterPro" id="IPR058031">
    <property type="entry name" value="AAA_lid_NorR"/>
</dbReference>
<reference evidence="6 7" key="1">
    <citation type="submission" date="2016-10" db="EMBL/GenBank/DDBJ databases">
        <authorList>
            <person name="de Groot N.N."/>
        </authorList>
    </citation>
    <scope>NUCLEOTIDE SEQUENCE [LARGE SCALE GENOMIC DNA]</scope>
    <source>
        <strain evidence="6 7">CGMCC 1.5058</strain>
    </source>
</reference>
<sequence>MKNQIRVLGIAPYEGMKSQLIALAKEYPDLDLTVFVGDMEQGLQIAKNNFHGDYDVVVSRGATARMLRQQLSIPVIEIDISMYDILCAIKLANGLEKDIAMISFADIRNQMLPLCDLIGCNADVHIVDSISQVEPLLKKLQEQKCDTILCDVIVNTTAQRLGINSFLITSGIESIRNAFEQVLLLCESQKHLREENIFFRELIRGQVGQTMVFDQKGTLYLSTLEDPKPELLEILRQELFQEAEAEHRRVIRSFKGMRYAIRIRPIRSGSLSYTAFFIEERKLPVSASQMGISYSTKTDAEEAYYSSIFSFSGNLNGLHEEMDQIAESPLPVVFTGEDGTGKEAVATMVYAKSPLSNSPLITINCGLLNDKSWTFLMEHHNSPLSEEGNTIYIQNVDVLPLERQYQLISVLEEMEVFVRNRLMISCVCQSGEYISKVGALFREKLSCLSLYLPPLRQLSSEIPTLLNLCLSRMNLTLPRQILGADEKSLLLLKNYEWPHNYTQFKRVLDELTMTVTNQIITEDQVSQVLKRERHVGTFSTQTENAASPLDLNLTLAEISQVIALLVLEENNGNHTETAKRLGISRTTLWRLLQK</sequence>
<dbReference type="InterPro" id="IPR009057">
    <property type="entry name" value="Homeodomain-like_sf"/>
</dbReference>
<keyword evidence="3" id="KW-0805">Transcription regulation</keyword>
<gene>
    <name evidence="6" type="ORF">SAMN05421804_10930</name>
</gene>
<dbReference type="SUPFAM" id="SSF46689">
    <property type="entry name" value="Homeodomain-like"/>
    <property type="match status" value="1"/>
</dbReference>
<dbReference type="Gene3D" id="3.40.50.10660">
    <property type="entry name" value="PrpR receptor domain-like"/>
    <property type="match status" value="1"/>
</dbReference>
<dbReference type="Gene3D" id="1.10.8.60">
    <property type="match status" value="1"/>
</dbReference>
<dbReference type="InterPro" id="IPR027417">
    <property type="entry name" value="P-loop_NTPase"/>
</dbReference>
<dbReference type="EMBL" id="FNDZ01000009">
    <property type="protein sequence ID" value="SDJ18468.1"/>
    <property type="molecule type" value="Genomic_DNA"/>
</dbReference>
<evidence type="ECO:0000313" key="7">
    <source>
        <dbReference type="Proteomes" id="UP000183255"/>
    </source>
</evidence>
<dbReference type="InterPro" id="IPR002197">
    <property type="entry name" value="HTH_Fis"/>
</dbReference>
<dbReference type="InterPro" id="IPR010524">
    <property type="entry name" value="Sig_transdc_resp-reg_PrpR_N"/>
</dbReference>
<dbReference type="GO" id="GO:0000156">
    <property type="term" value="F:phosphorelay response regulator activity"/>
    <property type="evidence" value="ECO:0007669"/>
    <property type="project" value="InterPro"/>
</dbReference>
<dbReference type="GO" id="GO:0005524">
    <property type="term" value="F:ATP binding"/>
    <property type="evidence" value="ECO:0007669"/>
    <property type="project" value="UniProtKB-KW"/>
</dbReference>
<dbReference type="Proteomes" id="UP000183255">
    <property type="component" value="Unassembled WGS sequence"/>
</dbReference>
<organism evidence="6 7">
    <name type="scientific">Proteiniclasticum ruminis</name>
    <dbReference type="NCBI Taxonomy" id="398199"/>
    <lineage>
        <taxon>Bacteria</taxon>
        <taxon>Bacillati</taxon>
        <taxon>Bacillota</taxon>
        <taxon>Clostridia</taxon>
        <taxon>Eubacteriales</taxon>
        <taxon>Clostridiaceae</taxon>
        <taxon>Proteiniclasticum</taxon>
    </lineage>
</organism>
<evidence type="ECO:0000256" key="4">
    <source>
        <dbReference type="ARBA" id="ARBA00023163"/>
    </source>
</evidence>
<dbReference type="Pfam" id="PF25601">
    <property type="entry name" value="AAA_lid_14"/>
    <property type="match status" value="1"/>
</dbReference>
<evidence type="ECO:0000256" key="2">
    <source>
        <dbReference type="ARBA" id="ARBA00022840"/>
    </source>
</evidence>
<dbReference type="Gene3D" id="3.40.50.300">
    <property type="entry name" value="P-loop containing nucleotide triphosphate hydrolases"/>
    <property type="match status" value="1"/>
</dbReference>
<keyword evidence="2" id="KW-0067">ATP-binding</keyword>
<dbReference type="PRINTS" id="PR01590">
    <property type="entry name" value="HTHFIS"/>
</dbReference>
<accession>A0A1G8RN91</accession>
<dbReference type="Gene3D" id="3.40.50.2300">
    <property type="match status" value="1"/>
</dbReference>
<keyword evidence="1" id="KW-0547">Nucleotide-binding</keyword>
<dbReference type="Pfam" id="PF06506">
    <property type="entry name" value="PrpR_N"/>
    <property type="match status" value="1"/>
</dbReference>
<protein>
    <submittedName>
        <fullName evidence="6">Transcriptional regulator containing PAS, AAA-type ATPase, and DNA-binding Fis domains</fullName>
    </submittedName>
</protein>
<dbReference type="Pfam" id="PF02954">
    <property type="entry name" value="HTH_8"/>
    <property type="match status" value="1"/>
</dbReference>
<dbReference type="PANTHER" id="PTHR32071">
    <property type="entry name" value="TRANSCRIPTIONAL REGULATORY PROTEIN"/>
    <property type="match status" value="1"/>
</dbReference>
<dbReference type="SUPFAM" id="SSF159800">
    <property type="entry name" value="PrpR receptor domain-like"/>
    <property type="match status" value="1"/>
</dbReference>